<keyword evidence="2" id="KW-1185">Reference proteome</keyword>
<sequence length="381" mass="42857">MMPALPDLNPPRHRVIPTLRWMLPLLWMLLGAVPAGPPPKPLLLLPAPLGIQATTFSVADVRDDRADRTAVAWLLPVPARPGAPAGPALATDLQGGAAEALRQFVWKSLPRTTGQRPIVVRIKELRVQETAAPGGQVEGRVSVRLAFEWQRPDGPPLLLTEYRGGARYGRPLTSPALVEPTLRQTLADALRYFNGWMTQAADHDVRLATAVQPTFRQDQRQTEPDTLFYDPTRPLRWADFTGRPQPGEYAATVFPGFAYRGQPRVVRGVVQLGLTLQVFVVRSSSWVGPGQQTPYNLNHEQRHFDIVRLVTERFRRKATADSLTVEDYNSILQLQYLKSFTEMNRLQDQYDLETRHGQDAATQERWNQRIDAELRGYGVIQ</sequence>
<evidence type="ECO:0000313" key="1">
    <source>
        <dbReference type="EMBL" id="WBA40803.1"/>
    </source>
</evidence>
<gene>
    <name evidence="1" type="ORF">O3303_13345</name>
</gene>
<organism evidence="1 2">
    <name type="scientific">Hymenobacter canadensis</name>
    <dbReference type="NCBI Taxonomy" id="2999067"/>
    <lineage>
        <taxon>Bacteria</taxon>
        <taxon>Pseudomonadati</taxon>
        <taxon>Bacteroidota</taxon>
        <taxon>Cytophagia</taxon>
        <taxon>Cytophagales</taxon>
        <taxon>Hymenobacteraceae</taxon>
        <taxon>Hymenobacter</taxon>
    </lineage>
</organism>
<evidence type="ECO:0000313" key="2">
    <source>
        <dbReference type="Proteomes" id="UP001211005"/>
    </source>
</evidence>
<reference evidence="1 2" key="1">
    <citation type="submission" date="2022-12" db="EMBL/GenBank/DDBJ databases">
        <title>Hymenobacter canadensis sp. nov. isolated from lake water of the Cambridge Bay, Canada.</title>
        <authorList>
            <person name="Kim W.H."/>
            <person name="Lee Y.M."/>
        </authorList>
    </citation>
    <scope>NUCLEOTIDE SEQUENCE [LARGE SCALE GENOMIC DNA]</scope>
    <source>
        <strain evidence="1 2">PAMC 29467</strain>
    </source>
</reference>
<dbReference type="RefSeq" id="WP_269558889.1">
    <property type="nucleotide sequence ID" value="NZ_CP114767.1"/>
</dbReference>
<name>A0ABY7LK44_9BACT</name>
<proteinExistence type="predicted"/>
<evidence type="ECO:0008006" key="3">
    <source>
        <dbReference type="Google" id="ProtNLM"/>
    </source>
</evidence>
<dbReference type="Proteomes" id="UP001211005">
    <property type="component" value="Chromosome"/>
</dbReference>
<accession>A0ABY7LK44</accession>
<dbReference type="EMBL" id="CP114767">
    <property type="protein sequence ID" value="WBA40803.1"/>
    <property type="molecule type" value="Genomic_DNA"/>
</dbReference>
<protein>
    <recommendedName>
        <fullName evidence="3">DUF922 domain-containing protein</fullName>
    </recommendedName>
</protein>